<proteinExistence type="predicted"/>
<dbReference type="Proteomes" id="UP001152320">
    <property type="component" value="Chromosome 10"/>
</dbReference>
<evidence type="ECO:0000313" key="1">
    <source>
        <dbReference type="EMBL" id="KAJ8034635.1"/>
    </source>
</evidence>
<gene>
    <name evidence="1" type="ORF">HOLleu_21555</name>
</gene>
<comment type="caution">
    <text evidence="1">The sequence shown here is derived from an EMBL/GenBank/DDBJ whole genome shotgun (WGS) entry which is preliminary data.</text>
</comment>
<organism evidence="1 2">
    <name type="scientific">Holothuria leucospilota</name>
    <name type="common">Black long sea cucumber</name>
    <name type="synonym">Mertensiothuria leucospilota</name>
    <dbReference type="NCBI Taxonomy" id="206669"/>
    <lineage>
        <taxon>Eukaryota</taxon>
        <taxon>Metazoa</taxon>
        <taxon>Echinodermata</taxon>
        <taxon>Eleutherozoa</taxon>
        <taxon>Echinozoa</taxon>
        <taxon>Holothuroidea</taxon>
        <taxon>Aspidochirotacea</taxon>
        <taxon>Aspidochirotida</taxon>
        <taxon>Holothuriidae</taxon>
        <taxon>Holothuria</taxon>
    </lineage>
</organism>
<protein>
    <submittedName>
        <fullName evidence="1">Uncharacterized protein</fullName>
    </submittedName>
</protein>
<dbReference type="AlphaFoldDB" id="A0A9Q1H6W3"/>
<keyword evidence="2" id="KW-1185">Reference proteome</keyword>
<accession>A0A9Q1H6W3</accession>
<evidence type="ECO:0000313" key="2">
    <source>
        <dbReference type="Proteomes" id="UP001152320"/>
    </source>
</evidence>
<reference evidence="1" key="1">
    <citation type="submission" date="2021-10" db="EMBL/GenBank/DDBJ databases">
        <title>Tropical sea cucumber genome reveals ecological adaptation and Cuvierian tubules defense mechanism.</title>
        <authorList>
            <person name="Chen T."/>
        </authorList>
    </citation>
    <scope>NUCLEOTIDE SEQUENCE</scope>
    <source>
        <strain evidence="1">Nanhai2018</strain>
        <tissue evidence="1">Muscle</tissue>
    </source>
</reference>
<sequence>MAQFGKLVKMRVPRVRRHSIAFIRKDVGDIPDELWTSAITKEAFSLQLEKADHLKITPHIKERLVETDDLPQ</sequence>
<dbReference type="EMBL" id="JAIZAY010000010">
    <property type="protein sequence ID" value="KAJ8034635.1"/>
    <property type="molecule type" value="Genomic_DNA"/>
</dbReference>
<name>A0A9Q1H6W3_HOLLE</name>